<evidence type="ECO:0000256" key="2">
    <source>
        <dbReference type="ARBA" id="ARBA00007870"/>
    </source>
</evidence>
<dbReference type="Gene3D" id="3.40.50.720">
    <property type="entry name" value="NAD(P)-binding Rossmann-like Domain"/>
    <property type="match status" value="1"/>
</dbReference>
<dbReference type="SUPFAM" id="SSF48179">
    <property type="entry name" value="6-phosphogluconate dehydrogenase C-terminal domain-like"/>
    <property type="match status" value="1"/>
</dbReference>
<feature type="domain" description="Ketopantoate reductase N-terminal" evidence="10">
    <location>
        <begin position="8"/>
        <end position="142"/>
    </location>
</feature>
<dbReference type="NCBIfam" id="TIGR00745">
    <property type="entry name" value="apbA_panE"/>
    <property type="match status" value="1"/>
</dbReference>
<organism evidence="12 13">
    <name type="scientific">Dyadobacter pollutisoli</name>
    <dbReference type="NCBI Taxonomy" id="2910158"/>
    <lineage>
        <taxon>Bacteria</taxon>
        <taxon>Pseudomonadati</taxon>
        <taxon>Bacteroidota</taxon>
        <taxon>Cytophagia</taxon>
        <taxon>Cytophagales</taxon>
        <taxon>Spirosomataceae</taxon>
        <taxon>Dyadobacter</taxon>
    </lineage>
</organism>
<evidence type="ECO:0000256" key="8">
    <source>
        <dbReference type="ARBA" id="ARBA00048793"/>
    </source>
</evidence>
<dbReference type="Proteomes" id="UP001164653">
    <property type="component" value="Chromosome"/>
</dbReference>
<name>A0A9E8NDW2_9BACT</name>
<dbReference type="InterPro" id="IPR013332">
    <property type="entry name" value="KPR_N"/>
</dbReference>
<keyword evidence="13" id="KW-1185">Reference proteome</keyword>
<dbReference type="InterPro" id="IPR036291">
    <property type="entry name" value="NAD(P)-bd_dom_sf"/>
</dbReference>
<dbReference type="Pfam" id="PF08546">
    <property type="entry name" value="ApbA_C"/>
    <property type="match status" value="1"/>
</dbReference>
<proteinExistence type="inferred from homology"/>
<keyword evidence="9" id="KW-0566">Pantothenate biosynthesis</keyword>
<comment type="catalytic activity">
    <reaction evidence="8 9">
        <text>(R)-pantoate + NADP(+) = 2-dehydropantoate + NADPH + H(+)</text>
        <dbReference type="Rhea" id="RHEA:16233"/>
        <dbReference type="ChEBI" id="CHEBI:11561"/>
        <dbReference type="ChEBI" id="CHEBI:15378"/>
        <dbReference type="ChEBI" id="CHEBI:15980"/>
        <dbReference type="ChEBI" id="CHEBI:57783"/>
        <dbReference type="ChEBI" id="CHEBI:58349"/>
        <dbReference type="EC" id="1.1.1.169"/>
    </reaction>
</comment>
<evidence type="ECO:0000313" key="12">
    <source>
        <dbReference type="EMBL" id="WAC14900.1"/>
    </source>
</evidence>
<dbReference type="Pfam" id="PF02558">
    <property type="entry name" value="ApbA"/>
    <property type="match status" value="1"/>
</dbReference>
<keyword evidence="5 9" id="KW-0521">NADP</keyword>
<dbReference type="InterPro" id="IPR013752">
    <property type="entry name" value="KPA_reductase"/>
</dbReference>
<evidence type="ECO:0000313" key="13">
    <source>
        <dbReference type="Proteomes" id="UP001164653"/>
    </source>
</evidence>
<gene>
    <name evidence="12" type="ORF">ON006_13230</name>
</gene>
<dbReference type="RefSeq" id="WP_244820267.1">
    <property type="nucleotide sequence ID" value="NZ_CP112998.1"/>
</dbReference>
<dbReference type="SUPFAM" id="SSF51735">
    <property type="entry name" value="NAD(P)-binding Rossmann-fold domains"/>
    <property type="match status" value="1"/>
</dbReference>
<evidence type="ECO:0000259" key="10">
    <source>
        <dbReference type="Pfam" id="PF02558"/>
    </source>
</evidence>
<dbReference type="AlphaFoldDB" id="A0A9E8NDW2"/>
<evidence type="ECO:0000256" key="4">
    <source>
        <dbReference type="ARBA" id="ARBA00019465"/>
    </source>
</evidence>
<sequence length="316" mass="34497">MHSNSDHIYIIGSGAIGKALAVFLTLSGRKATVIRGSVDNGSQKNEHIRVQMPDGTIHEAEITISTLNAFPTLDGIVVLASKSFGNEQLAIALKNKTGSSPIVLLQNGLGVEKSFFQHGFYEIYRCVLFVTSQIIDEGTVRFKPVAPCPIGIERGDIDHLQHIVRQLNTPQFVFKSKAEIQHTIWKKAIINCVFNSVCPLLEVDNGIFYRSAPALDVARRVIAECIAIANAKGIMLTINEVEESLLQISRSSDGQLISTLQDIRAGRRTEIDTLNLEIAGMARELGLDSAVHETRLLGELVSMKAQINLRGGTLVS</sequence>
<dbReference type="InterPro" id="IPR003710">
    <property type="entry name" value="ApbA"/>
</dbReference>
<evidence type="ECO:0000256" key="7">
    <source>
        <dbReference type="ARBA" id="ARBA00032024"/>
    </source>
</evidence>
<dbReference type="EMBL" id="CP112998">
    <property type="protein sequence ID" value="WAC14900.1"/>
    <property type="molecule type" value="Genomic_DNA"/>
</dbReference>
<dbReference type="PANTHER" id="PTHR21708:SF26">
    <property type="entry name" value="2-DEHYDROPANTOATE 2-REDUCTASE"/>
    <property type="match status" value="1"/>
</dbReference>
<evidence type="ECO:0000256" key="3">
    <source>
        <dbReference type="ARBA" id="ARBA00013014"/>
    </source>
</evidence>
<feature type="domain" description="Ketopantoate reductase C-terminal" evidence="11">
    <location>
        <begin position="179"/>
        <end position="294"/>
    </location>
</feature>
<evidence type="ECO:0000256" key="1">
    <source>
        <dbReference type="ARBA" id="ARBA00004994"/>
    </source>
</evidence>
<reference evidence="12" key="1">
    <citation type="submission" date="2022-11" db="EMBL/GenBank/DDBJ databases">
        <title>Dyadobacter pollutisoli sp. nov., isolated from plastic dumped soil.</title>
        <authorList>
            <person name="Kim J.M."/>
            <person name="Kim K.R."/>
            <person name="Lee J.K."/>
            <person name="Hao L."/>
            <person name="Jeon C.O."/>
        </authorList>
    </citation>
    <scope>NUCLEOTIDE SEQUENCE</scope>
    <source>
        <strain evidence="12">U1</strain>
    </source>
</reference>
<evidence type="ECO:0000256" key="6">
    <source>
        <dbReference type="ARBA" id="ARBA00023002"/>
    </source>
</evidence>
<dbReference type="Gene3D" id="1.10.1040.10">
    <property type="entry name" value="N-(1-d-carboxylethyl)-l-norvaline Dehydrogenase, domain 2"/>
    <property type="match status" value="1"/>
</dbReference>
<dbReference type="InterPro" id="IPR008927">
    <property type="entry name" value="6-PGluconate_DH-like_C_sf"/>
</dbReference>
<protein>
    <recommendedName>
        <fullName evidence="4 9">2-dehydropantoate 2-reductase</fullName>
        <ecNumber evidence="3 9">1.1.1.169</ecNumber>
    </recommendedName>
    <alternativeName>
        <fullName evidence="7 9">Ketopantoate reductase</fullName>
    </alternativeName>
</protein>
<dbReference type="GO" id="GO:0008677">
    <property type="term" value="F:2-dehydropantoate 2-reductase activity"/>
    <property type="evidence" value="ECO:0007669"/>
    <property type="project" value="UniProtKB-EC"/>
</dbReference>
<evidence type="ECO:0000256" key="5">
    <source>
        <dbReference type="ARBA" id="ARBA00022857"/>
    </source>
</evidence>
<evidence type="ECO:0000256" key="9">
    <source>
        <dbReference type="RuleBase" id="RU362068"/>
    </source>
</evidence>
<accession>A0A9E8NDW2</accession>
<comment type="function">
    <text evidence="9">Catalyzes the NADPH-dependent reduction of ketopantoate into pantoic acid.</text>
</comment>
<dbReference type="EC" id="1.1.1.169" evidence="3 9"/>
<keyword evidence="6 9" id="KW-0560">Oxidoreductase</keyword>
<comment type="similarity">
    <text evidence="2 9">Belongs to the ketopantoate reductase family.</text>
</comment>
<dbReference type="InterPro" id="IPR013328">
    <property type="entry name" value="6PGD_dom2"/>
</dbReference>
<dbReference type="InterPro" id="IPR051402">
    <property type="entry name" value="KPR-Related"/>
</dbReference>
<dbReference type="KEGG" id="dpf:ON006_13230"/>
<dbReference type="PANTHER" id="PTHR21708">
    <property type="entry name" value="PROBABLE 2-DEHYDROPANTOATE 2-REDUCTASE"/>
    <property type="match status" value="1"/>
</dbReference>
<comment type="pathway">
    <text evidence="1 9">Cofactor biosynthesis; (R)-pantothenate biosynthesis; (R)-pantoate from 3-methyl-2-oxobutanoate: step 2/2.</text>
</comment>
<evidence type="ECO:0000259" key="11">
    <source>
        <dbReference type="Pfam" id="PF08546"/>
    </source>
</evidence>
<dbReference type="GO" id="GO:0005737">
    <property type="term" value="C:cytoplasm"/>
    <property type="evidence" value="ECO:0007669"/>
    <property type="project" value="TreeGrafter"/>
</dbReference>
<dbReference type="GO" id="GO:0015940">
    <property type="term" value="P:pantothenate biosynthetic process"/>
    <property type="evidence" value="ECO:0007669"/>
    <property type="project" value="UniProtKB-KW"/>
</dbReference>